<feature type="domain" description="AB hydrolase-1" evidence="2">
    <location>
        <begin position="167"/>
        <end position="277"/>
    </location>
</feature>
<gene>
    <name evidence="3" type="ORF">HJG52_03915</name>
</gene>
<keyword evidence="3" id="KW-0378">Hydrolase</keyword>
<proteinExistence type="predicted"/>
<name>A0A849HDH4_9MICO</name>
<reference evidence="3 4" key="1">
    <citation type="submission" date="2020-04" db="EMBL/GenBank/DDBJ databases">
        <title>Knoellia sp. isolate from air conditioner.</title>
        <authorList>
            <person name="Chea S."/>
            <person name="Kim D.-U."/>
        </authorList>
    </citation>
    <scope>NUCLEOTIDE SEQUENCE [LARGE SCALE GENOMIC DNA]</scope>
    <source>
        <strain evidence="3 4">DB2414S</strain>
    </source>
</reference>
<feature type="signal peptide" evidence="1">
    <location>
        <begin position="1"/>
        <end position="24"/>
    </location>
</feature>
<dbReference type="Pfam" id="PF00561">
    <property type="entry name" value="Abhydrolase_1"/>
    <property type="match status" value="1"/>
</dbReference>
<dbReference type="Gene3D" id="3.40.50.1820">
    <property type="entry name" value="alpha/beta hydrolase"/>
    <property type="match status" value="1"/>
</dbReference>
<organism evidence="3 4">
    <name type="scientific">Knoellia koreensis</name>
    <dbReference type="NCBI Taxonomy" id="2730921"/>
    <lineage>
        <taxon>Bacteria</taxon>
        <taxon>Bacillati</taxon>
        <taxon>Actinomycetota</taxon>
        <taxon>Actinomycetes</taxon>
        <taxon>Micrococcales</taxon>
        <taxon>Intrasporangiaceae</taxon>
        <taxon>Knoellia</taxon>
    </lineage>
</organism>
<dbReference type="AlphaFoldDB" id="A0A849HDH4"/>
<dbReference type="Proteomes" id="UP000588586">
    <property type="component" value="Unassembled WGS sequence"/>
</dbReference>
<dbReference type="InterPro" id="IPR029058">
    <property type="entry name" value="AB_hydrolase_fold"/>
</dbReference>
<evidence type="ECO:0000259" key="2">
    <source>
        <dbReference type="Pfam" id="PF00561"/>
    </source>
</evidence>
<protein>
    <submittedName>
        <fullName evidence="3">Alpha/beta fold hydrolase</fullName>
    </submittedName>
</protein>
<dbReference type="EMBL" id="JABEPQ010000001">
    <property type="protein sequence ID" value="NNM45149.1"/>
    <property type="molecule type" value="Genomic_DNA"/>
</dbReference>
<dbReference type="GO" id="GO:0016787">
    <property type="term" value="F:hydrolase activity"/>
    <property type="evidence" value="ECO:0007669"/>
    <property type="project" value="UniProtKB-KW"/>
</dbReference>
<dbReference type="RefSeq" id="WP_171242212.1">
    <property type="nucleotide sequence ID" value="NZ_JABEPQ010000001.1"/>
</dbReference>
<keyword evidence="4" id="KW-1185">Reference proteome</keyword>
<evidence type="ECO:0000313" key="3">
    <source>
        <dbReference type="EMBL" id="NNM45149.1"/>
    </source>
</evidence>
<comment type="caution">
    <text evidence="3">The sequence shown here is derived from an EMBL/GenBank/DDBJ whole genome shotgun (WGS) entry which is preliminary data.</text>
</comment>
<dbReference type="SUPFAM" id="SSF53474">
    <property type="entry name" value="alpha/beta-Hydrolases"/>
    <property type="match status" value="1"/>
</dbReference>
<feature type="chain" id="PRO_5032384344" evidence="1">
    <location>
        <begin position="25"/>
        <end position="390"/>
    </location>
</feature>
<keyword evidence="1" id="KW-0732">Signal</keyword>
<dbReference type="InterPro" id="IPR000073">
    <property type="entry name" value="AB_hydrolase_1"/>
</dbReference>
<evidence type="ECO:0000313" key="4">
    <source>
        <dbReference type="Proteomes" id="UP000588586"/>
    </source>
</evidence>
<evidence type="ECO:0000256" key="1">
    <source>
        <dbReference type="SAM" id="SignalP"/>
    </source>
</evidence>
<accession>A0A849HDH4</accession>
<sequence>MGTPQRVAARKAAAAGAIAGGALAATAAASSLGAAAYFARRVLTPDRRRPDDTSILTVERDTVTLDVTPETVVPGRYGLWLDREHGHVRLGDIVDLDESKGRVRREVLGLDFGHLAPGFGRWNPYYYASPPDRSLGLPTQYVDVDTELGTMPAWVVPAAVPSDRWAVLVHGRGARRHETLRAIRPLHELGITVLVPSYRNDLGARSGPDGRYNLGLSEWRDVEDAMRYAVSAGARDLTLVGWSMGGAIVLQTLARSHLADRVTEVVLDAPVIDWADVLTHHAALNGVPAPIGGLSRALMGRRSARRLVGVHEAVDVAQTDWVARAGELRHRTLLIHSLDDEFVPVGPSLALAAARPDLVEMPRWDTARHCKEWNVDAVRWDREVSEFLAR</sequence>